<reference evidence="10 11" key="1">
    <citation type="submission" date="2018-03" db="EMBL/GenBank/DDBJ databases">
        <title>Genomic Encyclopedia of Archaeal and Bacterial Type Strains, Phase II (KMG-II): from individual species to whole genera.</title>
        <authorList>
            <person name="Goeker M."/>
        </authorList>
    </citation>
    <scope>NUCLEOTIDE SEQUENCE [LARGE SCALE GENOMIC DNA]</scope>
    <source>
        <strain evidence="10 11">ATCC BAA-1496</strain>
    </source>
</reference>
<keyword evidence="11" id="KW-1185">Reference proteome</keyword>
<evidence type="ECO:0000313" key="10">
    <source>
        <dbReference type="EMBL" id="PRY63619.1"/>
    </source>
</evidence>
<feature type="binding site" evidence="7">
    <location>
        <position position="39"/>
    </location>
    <ligand>
        <name>ATP</name>
        <dbReference type="ChEBI" id="CHEBI:30616"/>
    </ligand>
</feature>
<name>A0A2T0V0A6_9MICO</name>
<evidence type="ECO:0000256" key="8">
    <source>
        <dbReference type="SAM" id="MobiDB-lite"/>
    </source>
</evidence>
<dbReference type="Proteomes" id="UP000237822">
    <property type="component" value="Unassembled WGS sequence"/>
</dbReference>
<protein>
    <recommendedName>
        <fullName evidence="1">non-specific serine/threonine protein kinase</fullName>
        <ecNumber evidence="1">2.7.11.1</ecNumber>
    </recommendedName>
</protein>
<keyword evidence="2 10" id="KW-0723">Serine/threonine-protein kinase</keyword>
<feature type="region of interest" description="Disordered" evidence="8">
    <location>
        <begin position="379"/>
        <end position="446"/>
    </location>
</feature>
<feature type="region of interest" description="Disordered" evidence="8">
    <location>
        <begin position="284"/>
        <end position="353"/>
    </location>
</feature>
<keyword evidence="3" id="KW-0808">Transferase</keyword>
<feature type="compositionally biased region" description="Low complexity" evidence="8">
    <location>
        <begin position="383"/>
        <end position="407"/>
    </location>
</feature>
<evidence type="ECO:0000256" key="2">
    <source>
        <dbReference type="ARBA" id="ARBA00022527"/>
    </source>
</evidence>
<dbReference type="PROSITE" id="PS50011">
    <property type="entry name" value="PROTEIN_KINASE_DOM"/>
    <property type="match status" value="1"/>
</dbReference>
<evidence type="ECO:0000259" key="9">
    <source>
        <dbReference type="PROSITE" id="PS50011"/>
    </source>
</evidence>
<dbReference type="InterPro" id="IPR000719">
    <property type="entry name" value="Prot_kinase_dom"/>
</dbReference>
<evidence type="ECO:0000256" key="4">
    <source>
        <dbReference type="ARBA" id="ARBA00022741"/>
    </source>
</evidence>
<keyword evidence="6 7" id="KW-0067">ATP-binding</keyword>
<keyword evidence="4 7" id="KW-0547">Nucleotide-binding</keyword>
<dbReference type="GO" id="GO:0005524">
    <property type="term" value="F:ATP binding"/>
    <property type="evidence" value="ECO:0007669"/>
    <property type="project" value="UniProtKB-UniRule"/>
</dbReference>
<dbReference type="CDD" id="cd14014">
    <property type="entry name" value="STKc_PknB_like"/>
    <property type="match status" value="1"/>
</dbReference>
<dbReference type="InterPro" id="IPR011009">
    <property type="entry name" value="Kinase-like_dom_sf"/>
</dbReference>
<feature type="compositionally biased region" description="Low complexity" evidence="8">
    <location>
        <begin position="415"/>
        <end position="445"/>
    </location>
</feature>
<proteinExistence type="predicted"/>
<organism evidence="10 11">
    <name type="scientific">Knoellia remsis</name>
    <dbReference type="NCBI Taxonomy" id="407159"/>
    <lineage>
        <taxon>Bacteria</taxon>
        <taxon>Bacillati</taxon>
        <taxon>Actinomycetota</taxon>
        <taxon>Actinomycetes</taxon>
        <taxon>Micrococcales</taxon>
        <taxon>Intrasporangiaceae</taxon>
        <taxon>Knoellia</taxon>
    </lineage>
</organism>
<sequence>MSAQVIAGRYEVLRAVGKGGMGTVWLCRDTVLEREVAVKRIGALPGEPAAAARAMREARIAASLNHPNAVAVFDVVDEDEAHWLVMEYVDGRSLAELVRDEGALPPDRVASMGAALARALARAHERGIVHRDLKPGNILVHRSGTPKVSDFGIARMTADPALTLTGYMTGTPGYLSPELARGGNPTPASDVWALGATLFHAVEGQSPFRSHDNPLAILQDILNERARPMERAGRLAPAIRSMMDPDPQTRWTMAQAADELDDLAAAGPPTAVLPVMGAADADADASADADANADDRVGGGVRAGEQHGTRAPAAVGDGWPWDELGRRDRDDDAGDDVPTVVRPSPSAGDSGGRRRWWPAAVVLVALLLAGTAYLLLRDPGPESTAQTPTSSSPAPTTSAPRPTSSSPTPTPSSPSPTRSTPTPSTPSPTRTSRTPTPSSSPSARAGTDAQLAAFARDYYAGVTSADGRDATWAMFTPELQARIGRSTYDGFWRTIESVRVSAVDADASDGTVTMQLRYDPRSGAPSTERRQWRVVRSGDSWLIAGDSRL</sequence>
<evidence type="ECO:0000256" key="5">
    <source>
        <dbReference type="ARBA" id="ARBA00022777"/>
    </source>
</evidence>
<dbReference type="EC" id="2.7.11.1" evidence="1"/>
<dbReference type="PANTHER" id="PTHR43289">
    <property type="entry name" value="MITOGEN-ACTIVATED PROTEIN KINASE KINASE KINASE 20-RELATED"/>
    <property type="match status" value="1"/>
</dbReference>
<dbReference type="PANTHER" id="PTHR43289:SF6">
    <property type="entry name" value="SERINE_THREONINE-PROTEIN KINASE NEKL-3"/>
    <property type="match status" value="1"/>
</dbReference>
<dbReference type="InterPro" id="IPR008271">
    <property type="entry name" value="Ser/Thr_kinase_AS"/>
</dbReference>
<dbReference type="AlphaFoldDB" id="A0A2T0V0A6"/>
<evidence type="ECO:0000256" key="6">
    <source>
        <dbReference type="ARBA" id="ARBA00022840"/>
    </source>
</evidence>
<evidence type="ECO:0000313" key="11">
    <source>
        <dbReference type="Proteomes" id="UP000237822"/>
    </source>
</evidence>
<dbReference type="InterPro" id="IPR017441">
    <property type="entry name" value="Protein_kinase_ATP_BS"/>
</dbReference>
<evidence type="ECO:0000256" key="1">
    <source>
        <dbReference type="ARBA" id="ARBA00012513"/>
    </source>
</evidence>
<dbReference type="SMART" id="SM00220">
    <property type="entry name" value="S_TKc"/>
    <property type="match status" value="1"/>
</dbReference>
<dbReference type="PROSITE" id="PS00107">
    <property type="entry name" value="PROTEIN_KINASE_ATP"/>
    <property type="match status" value="1"/>
</dbReference>
<gene>
    <name evidence="10" type="ORF">BCF74_10117</name>
</gene>
<accession>A0A2T0V0A6</accession>
<dbReference type="RefSeq" id="WP_170070080.1">
    <property type="nucleotide sequence ID" value="NZ_PVTI01000001.1"/>
</dbReference>
<evidence type="ECO:0000256" key="3">
    <source>
        <dbReference type="ARBA" id="ARBA00022679"/>
    </source>
</evidence>
<dbReference type="Gene3D" id="3.30.200.20">
    <property type="entry name" value="Phosphorylase Kinase, domain 1"/>
    <property type="match status" value="1"/>
</dbReference>
<dbReference type="PROSITE" id="PS00108">
    <property type="entry name" value="PROTEIN_KINASE_ST"/>
    <property type="match status" value="1"/>
</dbReference>
<dbReference type="Pfam" id="PF00069">
    <property type="entry name" value="Pkinase"/>
    <property type="match status" value="1"/>
</dbReference>
<feature type="domain" description="Protein kinase" evidence="9">
    <location>
        <begin position="10"/>
        <end position="264"/>
    </location>
</feature>
<evidence type="ECO:0000256" key="7">
    <source>
        <dbReference type="PROSITE-ProRule" id="PRU10141"/>
    </source>
</evidence>
<dbReference type="EMBL" id="PVTI01000001">
    <property type="protein sequence ID" value="PRY63619.1"/>
    <property type="molecule type" value="Genomic_DNA"/>
</dbReference>
<dbReference type="Gene3D" id="1.10.510.10">
    <property type="entry name" value="Transferase(Phosphotransferase) domain 1"/>
    <property type="match status" value="1"/>
</dbReference>
<comment type="caution">
    <text evidence="10">The sequence shown here is derived from an EMBL/GenBank/DDBJ whole genome shotgun (WGS) entry which is preliminary data.</text>
</comment>
<keyword evidence="5 10" id="KW-0418">Kinase</keyword>
<dbReference type="SUPFAM" id="SSF56112">
    <property type="entry name" value="Protein kinase-like (PK-like)"/>
    <property type="match status" value="1"/>
</dbReference>
<dbReference type="GO" id="GO:0004674">
    <property type="term" value="F:protein serine/threonine kinase activity"/>
    <property type="evidence" value="ECO:0007669"/>
    <property type="project" value="UniProtKB-KW"/>
</dbReference>